<evidence type="ECO:0000256" key="1">
    <source>
        <dbReference type="SAM" id="MobiDB-lite"/>
    </source>
</evidence>
<evidence type="ECO:0000259" key="3">
    <source>
        <dbReference type="PROSITE" id="PS51294"/>
    </source>
</evidence>
<evidence type="ECO:0000313" key="4">
    <source>
        <dbReference type="EMBL" id="EAY08198.1"/>
    </source>
</evidence>
<name>A2EGK3_TRIV3</name>
<dbReference type="InterPro" id="IPR009057">
    <property type="entry name" value="Homeodomain-like_sf"/>
</dbReference>
<dbReference type="STRING" id="5722.A2EGK3"/>
<protein>
    <submittedName>
        <fullName evidence="4">Myb-like DNA-binding domain containing protein</fullName>
    </submittedName>
</protein>
<feature type="compositionally biased region" description="Pro residues" evidence="1">
    <location>
        <begin position="130"/>
        <end position="141"/>
    </location>
</feature>
<gene>
    <name evidence="4" type="ORF">TVAG_308040</name>
</gene>
<proteinExistence type="predicted"/>
<dbReference type="SMART" id="SM00717">
    <property type="entry name" value="SANT"/>
    <property type="match status" value="2"/>
</dbReference>
<dbReference type="EMBL" id="DS113383">
    <property type="protein sequence ID" value="EAY08198.1"/>
    <property type="molecule type" value="Genomic_DNA"/>
</dbReference>
<evidence type="ECO:0000313" key="5">
    <source>
        <dbReference type="Proteomes" id="UP000001542"/>
    </source>
</evidence>
<dbReference type="Proteomes" id="UP000001542">
    <property type="component" value="Unassembled WGS sequence"/>
</dbReference>
<dbReference type="VEuPathDB" id="TrichDB:TVAGG3_0539910"/>
<dbReference type="InterPro" id="IPR017930">
    <property type="entry name" value="Myb_dom"/>
</dbReference>
<dbReference type="PROSITE" id="PS50090">
    <property type="entry name" value="MYB_LIKE"/>
    <property type="match status" value="2"/>
</dbReference>
<dbReference type="AlphaFoldDB" id="A2EGK3"/>
<dbReference type="CDD" id="cd00167">
    <property type="entry name" value="SANT"/>
    <property type="match status" value="2"/>
</dbReference>
<dbReference type="PANTHER" id="PTHR45614:SF253">
    <property type="entry name" value="CHROMOSOME UNDETERMINED SCAFFOLD_38, WHOLE GENOME SHOTGUN SEQUENCE"/>
    <property type="match status" value="1"/>
</dbReference>
<dbReference type="SUPFAM" id="SSF46689">
    <property type="entry name" value="Homeodomain-like"/>
    <property type="match status" value="1"/>
</dbReference>
<dbReference type="SMR" id="A2EGK3"/>
<keyword evidence="5" id="KW-1185">Reference proteome</keyword>
<sequence length="215" mass="24789">MDGDNMVLNQEIRSRPLVRQTFTPEEDAKLHLLVMKYGQNWKQISSEMANRSVRQCRERYQNYLAPGVLNGPWTPQEDQILYEKYQIFGRKWTIIAKFFKNRSGANIKNRWSHLEDNFKRQSIPKVNSEPSPPSPTIPAPDSPVAENHQQTLLPPINELSNKSTEGGGIQLLNLNLLWNNRPLDPLLNEATAADQRSNNSMDKFRNFKGFAGKIW</sequence>
<feature type="region of interest" description="Disordered" evidence="1">
    <location>
        <begin position="121"/>
        <end position="147"/>
    </location>
</feature>
<dbReference type="GO" id="GO:0000978">
    <property type="term" value="F:RNA polymerase II cis-regulatory region sequence-specific DNA binding"/>
    <property type="evidence" value="ECO:0000318"/>
    <property type="project" value="GO_Central"/>
</dbReference>
<dbReference type="Gene3D" id="1.10.10.60">
    <property type="entry name" value="Homeodomain-like"/>
    <property type="match status" value="2"/>
</dbReference>
<reference evidence="4" key="1">
    <citation type="submission" date="2006-10" db="EMBL/GenBank/DDBJ databases">
        <authorList>
            <person name="Amadeo P."/>
            <person name="Zhao Q."/>
            <person name="Wortman J."/>
            <person name="Fraser-Liggett C."/>
            <person name="Carlton J."/>
        </authorList>
    </citation>
    <scope>NUCLEOTIDE SEQUENCE</scope>
    <source>
        <strain evidence="4">G3</strain>
    </source>
</reference>
<dbReference type="PROSITE" id="PS51294">
    <property type="entry name" value="HTH_MYB"/>
    <property type="match status" value="2"/>
</dbReference>
<organism evidence="4 5">
    <name type="scientific">Trichomonas vaginalis (strain ATCC PRA-98 / G3)</name>
    <dbReference type="NCBI Taxonomy" id="412133"/>
    <lineage>
        <taxon>Eukaryota</taxon>
        <taxon>Metamonada</taxon>
        <taxon>Parabasalia</taxon>
        <taxon>Trichomonadida</taxon>
        <taxon>Trichomonadidae</taxon>
        <taxon>Trichomonas</taxon>
    </lineage>
</organism>
<dbReference type="InParanoid" id="A2EGK3"/>
<feature type="domain" description="HTH myb-type" evidence="3">
    <location>
        <begin position="71"/>
        <end position="119"/>
    </location>
</feature>
<dbReference type="KEGG" id="tva:4766096"/>
<feature type="domain" description="Myb-like" evidence="2">
    <location>
        <begin position="65"/>
        <end position="115"/>
    </location>
</feature>
<dbReference type="GO" id="GO:0000981">
    <property type="term" value="F:DNA-binding transcription factor activity, RNA polymerase II-specific"/>
    <property type="evidence" value="ECO:0000318"/>
    <property type="project" value="GO_Central"/>
</dbReference>
<dbReference type="OrthoDB" id="2143914at2759"/>
<dbReference type="GO" id="GO:0006355">
    <property type="term" value="P:regulation of DNA-templated transcription"/>
    <property type="evidence" value="ECO:0000318"/>
    <property type="project" value="GO_Central"/>
</dbReference>
<dbReference type="RefSeq" id="XP_001320421.1">
    <property type="nucleotide sequence ID" value="XM_001320386.1"/>
</dbReference>
<dbReference type="PANTHER" id="PTHR45614">
    <property type="entry name" value="MYB PROTEIN-RELATED"/>
    <property type="match status" value="1"/>
</dbReference>
<dbReference type="Pfam" id="PF13921">
    <property type="entry name" value="Myb_DNA-bind_6"/>
    <property type="match status" value="1"/>
</dbReference>
<keyword evidence="4" id="KW-0238">DNA-binding</keyword>
<dbReference type="VEuPathDB" id="TrichDB:TVAG_308040"/>
<accession>A2EGK3</accession>
<dbReference type="GO" id="GO:0005634">
    <property type="term" value="C:nucleus"/>
    <property type="evidence" value="ECO:0000318"/>
    <property type="project" value="GO_Central"/>
</dbReference>
<dbReference type="eggNOG" id="KOG0048">
    <property type="taxonomic scope" value="Eukaryota"/>
</dbReference>
<dbReference type="InterPro" id="IPR050560">
    <property type="entry name" value="MYB_TF"/>
</dbReference>
<dbReference type="InterPro" id="IPR001005">
    <property type="entry name" value="SANT/Myb"/>
</dbReference>
<evidence type="ECO:0000259" key="2">
    <source>
        <dbReference type="PROSITE" id="PS50090"/>
    </source>
</evidence>
<feature type="domain" description="HTH myb-type" evidence="3">
    <location>
        <begin position="14"/>
        <end position="68"/>
    </location>
</feature>
<reference evidence="4" key="2">
    <citation type="journal article" date="2007" name="Science">
        <title>Draft genome sequence of the sexually transmitted pathogen Trichomonas vaginalis.</title>
        <authorList>
            <person name="Carlton J.M."/>
            <person name="Hirt R.P."/>
            <person name="Silva J.C."/>
            <person name="Delcher A.L."/>
            <person name="Schatz M."/>
            <person name="Zhao Q."/>
            <person name="Wortman J.R."/>
            <person name="Bidwell S.L."/>
            <person name="Alsmark U.C.M."/>
            <person name="Besteiro S."/>
            <person name="Sicheritz-Ponten T."/>
            <person name="Noel C.J."/>
            <person name="Dacks J.B."/>
            <person name="Foster P.G."/>
            <person name="Simillion C."/>
            <person name="Van de Peer Y."/>
            <person name="Miranda-Saavedra D."/>
            <person name="Barton G.J."/>
            <person name="Westrop G.D."/>
            <person name="Mueller S."/>
            <person name="Dessi D."/>
            <person name="Fiori P.L."/>
            <person name="Ren Q."/>
            <person name="Paulsen I."/>
            <person name="Zhang H."/>
            <person name="Bastida-Corcuera F.D."/>
            <person name="Simoes-Barbosa A."/>
            <person name="Brown M.T."/>
            <person name="Hayes R.D."/>
            <person name="Mukherjee M."/>
            <person name="Okumura C.Y."/>
            <person name="Schneider R."/>
            <person name="Smith A.J."/>
            <person name="Vanacova S."/>
            <person name="Villalvazo M."/>
            <person name="Haas B.J."/>
            <person name="Pertea M."/>
            <person name="Feldblyum T.V."/>
            <person name="Utterback T.R."/>
            <person name="Shu C.L."/>
            <person name="Osoegawa K."/>
            <person name="de Jong P.J."/>
            <person name="Hrdy I."/>
            <person name="Horvathova L."/>
            <person name="Zubacova Z."/>
            <person name="Dolezal P."/>
            <person name="Malik S.B."/>
            <person name="Logsdon J.M. Jr."/>
            <person name="Henze K."/>
            <person name="Gupta A."/>
            <person name="Wang C.C."/>
            <person name="Dunne R.L."/>
            <person name="Upcroft J.A."/>
            <person name="Upcroft P."/>
            <person name="White O."/>
            <person name="Salzberg S.L."/>
            <person name="Tang P."/>
            <person name="Chiu C.-H."/>
            <person name="Lee Y.-S."/>
            <person name="Embley T.M."/>
            <person name="Coombs G.H."/>
            <person name="Mottram J.C."/>
            <person name="Tachezy J."/>
            <person name="Fraser-Liggett C.M."/>
            <person name="Johnson P.J."/>
        </authorList>
    </citation>
    <scope>NUCLEOTIDE SEQUENCE [LARGE SCALE GENOMIC DNA]</scope>
    <source>
        <strain evidence="4">G3</strain>
    </source>
</reference>
<feature type="domain" description="Myb-like" evidence="2">
    <location>
        <begin position="14"/>
        <end position="64"/>
    </location>
</feature>